<comment type="similarity">
    <text evidence="3 13">Belongs to the class-II pyridoxal-phosphate-dependent aminotransferase family.</text>
</comment>
<dbReference type="GO" id="GO:0005739">
    <property type="term" value="C:mitochondrion"/>
    <property type="evidence" value="ECO:0007669"/>
    <property type="project" value="TreeGrafter"/>
</dbReference>
<dbReference type="Pfam" id="PF00155">
    <property type="entry name" value="Aminotran_1_2"/>
    <property type="match status" value="1"/>
</dbReference>
<dbReference type="PROSITE" id="PS00599">
    <property type="entry name" value="AA_TRANSFER_CLASS_2"/>
    <property type="match status" value="1"/>
</dbReference>
<dbReference type="PANTHER" id="PTHR13693:SF102">
    <property type="entry name" value="2-AMINO-3-KETOBUTYRATE COENZYME A LIGASE, MITOCHONDRIAL"/>
    <property type="match status" value="1"/>
</dbReference>
<comment type="caution">
    <text evidence="16">The sequence shown here is derived from an EMBL/GenBank/DDBJ whole genome shotgun (WGS) entry which is preliminary data.</text>
</comment>
<evidence type="ECO:0000256" key="14">
    <source>
        <dbReference type="RuleBase" id="RU910713"/>
    </source>
</evidence>
<dbReference type="AlphaFoldDB" id="A0A813TA71"/>
<name>A0A813TA71_9BILA</name>
<evidence type="ECO:0000256" key="2">
    <source>
        <dbReference type="ARBA" id="ARBA00005029"/>
    </source>
</evidence>
<dbReference type="InterPro" id="IPR015422">
    <property type="entry name" value="PyrdxlP-dep_Trfase_small"/>
</dbReference>
<dbReference type="Gene3D" id="3.40.640.10">
    <property type="entry name" value="Type I PLP-dependent aspartate aminotransferase-like (Major domain)"/>
    <property type="match status" value="1"/>
</dbReference>
<evidence type="ECO:0000256" key="9">
    <source>
        <dbReference type="ARBA" id="ARBA00031691"/>
    </source>
</evidence>
<evidence type="ECO:0000256" key="13">
    <source>
        <dbReference type="RuleBase" id="RU003693"/>
    </source>
</evidence>
<keyword evidence="6 13" id="KW-0663">Pyridoxal phosphate</keyword>
<dbReference type="InterPro" id="IPR050087">
    <property type="entry name" value="AON_synthase_class-II"/>
</dbReference>
<protein>
    <recommendedName>
        <fullName evidence="4 14">5-aminolevulinate synthase</fullName>
        <ecNumber evidence="4 14">2.3.1.37</ecNumber>
    </recommendedName>
    <alternativeName>
        <fullName evidence="9 14">5-aminolevulinic acid synthase</fullName>
    </alternativeName>
    <alternativeName>
        <fullName evidence="10 14">Delta-ALA synthase</fullName>
    </alternativeName>
    <alternativeName>
        <fullName evidence="11 14">Delta-aminolevulinate synthase</fullName>
    </alternativeName>
</protein>
<feature type="domain" description="Aminotransferase class I/classII large" evidence="15">
    <location>
        <begin position="222"/>
        <end position="567"/>
    </location>
</feature>
<dbReference type="Gene3D" id="3.90.1150.10">
    <property type="entry name" value="Aspartate Aminotransferase, domain 1"/>
    <property type="match status" value="1"/>
</dbReference>
<accession>A0A813TA71</accession>
<evidence type="ECO:0000256" key="6">
    <source>
        <dbReference type="ARBA" id="ARBA00022898"/>
    </source>
</evidence>
<evidence type="ECO:0000256" key="8">
    <source>
        <dbReference type="ARBA" id="ARBA00023315"/>
    </source>
</evidence>
<keyword evidence="5 14" id="KW-0808">Transferase</keyword>
<dbReference type="InterPro" id="IPR015421">
    <property type="entry name" value="PyrdxlP-dep_Trfase_major"/>
</dbReference>
<dbReference type="CDD" id="cd06454">
    <property type="entry name" value="KBL_like"/>
    <property type="match status" value="1"/>
</dbReference>
<dbReference type="GO" id="GO:0030170">
    <property type="term" value="F:pyridoxal phosphate binding"/>
    <property type="evidence" value="ECO:0007669"/>
    <property type="project" value="UniProtKB-UniRule"/>
</dbReference>
<dbReference type="SUPFAM" id="SSF53383">
    <property type="entry name" value="PLP-dependent transferases"/>
    <property type="match status" value="1"/>
</dbReference>
<organism evidence="16 17">
    <name type="scientific">Rotaria sordida</name>
    <dbReference type="NCBI Taxonomy" id="392033"/>
    <lineage>
        <taxon>Eukaryota</taxon>
        <taxon>Metazoa</taxon>
        <taxon>Spiralia</taxon>
        <taxon>Gnathifera</taxon>
        <taxon>Rotifera</taxon>
        <taxon>Eurotatoria</taxon>
        <taxon>Bdelloidea</taxon>
        <taxon>Philodinida</taxon>
        <taxon>Philodinidae</taxon>
        <taxon>Rotaria</taxon>
    </lineage>
</organism>
<keyword evidence="8 14" id="KW-0012">Acyltransferase</keyword>
<evidence type="ECO:0000256" key="4">
    <source>
        <dbReference type="ARBA" id="ARBA00013257"/>
    </source>
</evidence>
<evidence type="ECO:0000256" key="10">
    <source>
        <dbReference type="ARBA" id="ARBA00031945"/>
    </source>
</evidence>
<dbReference type="GO" id="GO:0048821">
    <property type="term" value="P:erythrocyte development"/>
    <property type="evidence" value="ECO:0007669"/>
    <property type="project" value="TreeGrafter"/>
</dbReference>
<evidence type="ECO:0000256" key="7">
    <source>
        <dbReference type="ARBA" id="ARBA00023133"/>
    </source>
</evidence>
<dbReference type="InterPro" id="IPR001917">
    <property type="entry name" value="Aminotrans_II_pyridoxalP_BS"/>
</dbReference>
<gene>
    <name evidence="16" type="ORF">PYM288_LOCUS4871</name>
</gene>
<evidence type="ECO:0000256" key="5">
    <source>
        <dbReference type="ARBA" id="ARBA00022679"/>
    </source>
</evidence>
<dbReference type="FunFam" id="3.40.640.10:FF:000006">
    <property type="entry name" value="5-aminolevulinate synthase, mitochondrial"/>
    <property type="match status" value="1"/>
</dbReference>
<dbReference type="PANTHER" id="PTHR13693">
    <property type="entry name" value="CLASS II AMINOTRANSFERASE/8-AMINO-7-OXONONANOATE SYNTHASE"/>
    <property type="match status" value="1"/>
</dbReference>
<dbReference type="GO" id="GO:0042541">
    <property type="term" value="P:hemoglobin biosynthetic process"/>
    <property type="evidence" value="ECO:0007669"/>
    <property type="project" value="TreeGrafter"/>
</dbReference>
<evidence type="ECO:0000313" key="16">
    <source>
        <dbReference type="EMBL" id="CAF0806471.1"/>
    </source>
</evidence>
<comment type="pathway">
    <text evidence="2 14">Porphyrin-containing compound metabolism; protoporphyrin-IX biosynthesis; 5-aminolevulinate from glycine: step 1/1.</text>
</comment>
<dbReference type="GO" id="GO:0006782">
    <property type="term" value="P:protoporphyrinogen IX biosynthetic process"/>
    <property type="evidence" value="ECO:0007669"/>
    <property type="project" value="UniProtKB-UniRule"/>
</dbReference>
<dbReference type="EMBL" id="CAJNOH010000046">
    <property type="protein sequence ID" value="CAF0806471.1"/>
    <property type="molecule type" value="Genomic_DNA"/>
</dbReference>
<evidence type="ECO:0000256" key="1">
    <source>
        <dbReference type="ARBA" id="ARBA00001933"/>
    </source>
</evidence>
<dbReference type="InterPro" id="IPR010961">
    <property type="entry name" value="4pyrrol_synth_NH2levulA_synth"/>
</dbReference>
<keyword evidence="7 14" id="KW-0350">Heme biosynthesis</keyword>
<dbReference type="EC" id="2.3.1.37" evidence="4 14"/>
<proteinExistence type="inferred from homology"/>
<dbReference type="InterPro" id="IPR004839">
    <property type="entry name" value="Aminotransferase_I/II_large"/>
</dbReference>
<evidence type="ECO:0000256" key="12">
    <source>
        <dbReference type="ARBA" id="ARBA00049013"/>
    </source>
</evidence>
<comment type="catalytic activity">
    <reaction evidence="12">
        <text>succinyl-CoA + glycine + H(+) = 5-aminolevulinate + CO2 + CoA</text>
        <dbReference type="Rhea" id="RHEA:12921"/>
        <dbReference type="ChEBI" id="CHEBI:15378"/>
        <dbReference type="ChEBI" id="CHEBI:16526"/>
        <dbReference type="ChEBI" id="CHEBI:57287"/>
        <dbReference type="ChEBI" id="CHEBI:57292"/>
        <dbReference type="ChEBI" id="CHEBI:57305"/>
        <dbReference type="ChEBI" id="CHEBI:356416"/>
        <dbReference type="EC" id="2.3.1.37"/>
    </reaction>
    <physiologicalReaction direction="left-to-right" evidence="12">
        <dbReference type="Rhea" id="RHEA:12922"/>
    </physiologicalReaction>
</comment>
<dbReference type="NCBIfam" id="TIGR01821">
    <property type="entry name" value="5aminolev_synth"/>
    <property type="match status" value="1"/>
</dbReference>
<evidence type="ECO:0000313" key="17">
    <source>
        <dbReference type="Proteomes" id="UP000663854"/>
    </source>
</evidence>
<comment type="cofactor">
    <cofactor evidence="1 13">
        <name>pyridoxal 5'-phosphate</name>
        <dbReference type="ChEBI" id="CHEBI:597326"/>
    </cofactor>
</comment>
<sequence length="596" mass="66034">MAMPILKCPFLSQLTFQQVRASAPHILSTGVESCPIFSNFTRKISTSNIHNASNLSSTNVSSSMSRPLSLNEIKAVHEKMLEQKNHQYLSSKVKPTISNVNTLMNTKIPTPYGEIIISAECEDLLCPFLKATPIAFRRVNIDQDTIEVNRKLNADKIARPITLPKIDNANPFEYDAFFDAKIEAKRLDNSYRVFKRVQRKSGCFPQAEEKKHLHDDLESRTITVWCSNDYLGLGQHPKLRKAVIDAVTAHGSGSGGTRNISGTSPLHEKLEEQLARLHQKESALLFTSCYVANDTALFTLAKSLPQCHILSDSGNHASMIQGIRNSQVPKHVFRHNDVNHLEELLKKIPRHIPKIVAFETVHSMDGSICDLETMLDVAHEYGSITFIDEVHAVGLYGHNGAGVGERDHVLHKMDIISGTLGKAFGSIGGYIAGSAKMTDFVRSYGSGFIFTTSMPPTVLASALAAIEISMSDEGRALRRKQQENVRELRSKLVDAGLPVIMSPSHIIPIHVGNAALATLLCNHLLDRYSIYIQSINYPTVQRGTERLRIAATPYHTSEMIDQLVDALTHVWKDVGLALKSVAQPQQQQPIALRHHA</sequence>
<dbReference type="GO" id="GO:0003870">
    <property type="term" value="F:5-aminolevulinate synthase activity"/>
    <property type="evidence" value="ECO:0007669"/>
    <property type="project" value="UniProtKB-EC"/>
</dbReference>
<dbReference type="InterPro" id="IPR015424">
    <property type="entry name" value="PyrdxlP-dep_Trfase"/>
</dbReference>
<evidence type="ECO:0000256" key="11">
    <source>
        <dbReference type="ARBA" id="ARBA00032773"/>
    </source>
</evidence>
<reference evidence="16" key="1">
    <citation type="submission" date="2021-02" db="EMBL/GenBank/DDBJ databases">
        <authorList>
            <person name="Nowell W R."/>
        </authorList>
    </citation>
    <scope>NUCLEOTIDE SEQUENCE</scope>
</reference>
<dbReference type="UniPathway" id="UPA00251">
    <property type="reaction ID" value="UER00375"/>
</dbReference>
<evidence type="ECO:0000259" key="15">
    <source>
        <dbReference type="Pfam" id="PF00155"/>
    </source>
</evidence>
<evidence type="ECO:0000256" key="3">
    <source>
        <dbReference type="ARBA" id="ARBA00008392"/>
    </source>
</evidence>
<dbReference type="Proteomes" id="UP000663854">
    <property type="component" value="Unassembled WGS sequence"/>
</dbReference>